<keyword evidence="3" id="KW-1185">Reference proteome</keyword>
<evidence type="ECO:0000313" key="2">
    <source>
        <dbReference type="EMBL" id="KAF5202123.1"/>
    </source>
</evidence>
<dbReference type="EMBL" id="JABWDY010008562">
    <property type="protein sequence ID" value="KAF5202123.1"/>
    <property type="molecule type" value="Genomic_DNA"/>
</dbReference>
<dbReference type="Proteomes" id="UP000554482">
    <property type="component" value="Unassembled WGS sequence"/>
</dbReference>
<organism evidence="1 3">
    <name type="scientific">Thalictrum thalictroides</name>
    <name type="common">Rue-anemone</name>
    <name type="synonym">Anemone thalictroides</name>
    <dbReference type="NCBI Taxonomy" id="46969"/>
    <lineage>
        <taxon>Eukaryota</taxon>
        <taxon>Viridiplantae</taxon>
        <taxon>Streptophyta</taxon>
        <taxon>Embryophyta</taxon>
        <taxon>Tracheophyta</taxon>
        <taxon>Spermatophyta</taxon>
        <taxon>Magnoliopsida</taxon>
        <taxon>Ranunculales</taxon>
        <taxon>Ranunculaceae</taxon>
        <taxon>Thalictroideae</taxon>
        <taxon>Thalictrum</taxon>
    </lineage>
</organism>
<dbReference type="EMBL" id="JABWDY010008924">
    <property type="protein sequence ID" value="KAF5201822.1"/>
    <property type="molecule type" value="Genomic_DNA"/>
</dbReference>
<evidence type="ECO:0000313" key="1">
    <source>
        <dbReference type="EMBL" id="KAF5201822.1"/>
    </source>
</evidence>
<accession>A0A7J6X0A2</accession>
<sequence>MLSSHISHFEKSVANISSLVGWTDKGGREHGLISGHRVPGVGIGLDYSLVLYSIRAQLDHLHIQFDDRAPFSDHSLPCFSSVDGSAAHGTTRTHCPSPSTLIGAHQLKWVLNSTYRLRGSCY</sequence>
<evidence type="ECO:0000313" key="3">
    <source>
        <dbReference type="Proteomes" id="UP000554482"/>
    </source>
</evidence>
<comment type="caution">
    <text evidence="1">The sequence shown here is derived from an EMBL/GenBank/DDBJ whole genome shotgun (WGS) entry which is preliminary data.</text>
</comment>
<dbReference type="AlphaFoldDB" id="A0A7J6X0A2"/>
<name>A0A7J6X0A2_THATH</name>
<protein>
    <submittedName>
        <fullName evidence="1">Uncharacterized protein</fullName>
    </submittedName>
</protein>
<reference evidence="1 3" key="1">
    <citation type="submission" date="2020-06" db="EMBL/GenBank/DDBJ databases">
        <title>Transcriptomic and genomic resources for Thalictrum thalictroides and T. hernandezii: Facilitating candidate gene discovery in an emerging model plant lineage.</title>
        <authorList>
            <person name="Arias T."/>
            <person name="Riano-Pachon D.M."/>
            <person name="Di Stilio V.S."/>
        </authorList>
    </citation>
    <scope>NUCLEOTIDE SEQUENCE [LARGE SCALE GENOMIC DNA]</scope>
    <source>
        <strain evidence="3">cv. WT478/WT964</strain>
        <strain evidence="1">WT478/WT964</strain>
        <tissue evidence="1">Leaves</tissue>
    </source>
</reference>
<gene>
    <name evidence="2" type="ORF">FRX31_008290</name>
    <name evidence="1" type="ORF">FRX31_008590</name>
</gene>
<proteinExistence type="predicted"/>